<dbReference type="Pfam" id="PF25597">
    <property type="entry name" value="SH3_retrovirus"/>
    <property type="match status" value="1"/>
</dbReference>
<protein>
    <submittedName>
        <fullName evidence="4">Retrovirus-related Pol polyprotein from transposon TNT 1-94</fullName>
    </submittedName>
</protein>
<dbReference type="PANTHER" id="PTHR11439:SF462">
    <property type="match status" value="1"/>
</dbReference>
<dbReference type="PANTHER" id="PTHR11439">
    <property type="entry name" value="GAG-POL-RELATED RETROTRANSPOSON"/>
    <property type="match status" value="1"/>
</dbReference>
<dbReference type="Gene3D" id="3.30.420.10">
    <property type="entry name" value="Ribonuclease H-like superfamily/Ribonuclease H"/>
    <property type="match status" value="1"/>
</dbReference>
<proteinExistence type="predicted"/>
<dbReference type="InterPro" id="IPR057670">
    <property type="entry name" value="SH3_retrovirus"/>
</dbReference>
<dbReference type="EMBL" id="ASHM01011014">
    <property type="protein sequence ID" value="PNX92904.1"/>
    <property type="molecule type" value="Genomic_DNA"/>
</dbReference>
<dbReference type="GO" id="GO:0015074">
    <property type="term" value="P:DNA integration"/>
    <property type="evidence" value="ECO:0007669"/>
    <property type="project" value="InterPro"/>
</dbReference>
<comment type="caution">
    <text evidence="4">The sequence shown here is derived from an EMBL/GenBank/DDBJ whole genome shotgun (WGS) entry which is preliminary data.</text>
</comment>
<keyword evidence="1" id="KW-0378">Hydrolase</keyword>
<dbReference type="CDD" id="cd09272">
    <property type="entry name" value="RNase_HI_RT_Ty1"/>
    <property type="match status" value="1"/>
</dbReference>
<dbReference type="InterPro" id="IPR025724">
    <property type="entry name" value="GAG-pre-integrase_dom"/>
</dbReference>
<dbReference type="InterPro" id="IPR029472">
    <property type="entry name" value="Copia-like_N"/>
</dbReference>
<feature type="region of interest" description="Disordered" evidence="2">
    <location>
        <begin position="900"/>
        <end position="919"/>
    </location>
</feature>
<organism evidence="4 5">
    <name type="scientific">Trifolium pratense</name>
    <name type="common">Red clover</name>
    <dbReference type="NCBI Taxonomy" id="57577"/>
    <lineage>
        <taxon>Eukaryota</taxon>
        <taxon>Viridiplantae</taxon>
        <taxon>Streptophyta</taxon>
        <taxon>Embryophyta</taxon>
        <taxon>Tracheophyta</taxon>
        <taxon>Spermatophyta</taxon>
        <taxon>Magnoliopsida</taxon>
        <taxon>eudicotyledons</taxon>
        <taxon>Gunneridae</taxon>
        <taxon>Pentapetalae</taxon>
        <taxon>rosids</taxon>
        <taxon>fabids</taxon>
        <taxon>Fabales</taxon>
        <taxon>Fabaceae</taxon>
        <taxon>Papilionoideae</taxon>
        <taxon>50 kb inversion clade</taxon>
        <taxon>NPAAA clade</taxon>
        <taxon>Hologalegina</taxon>
        <taxon>IRL clade</taxon>
        <taxon>Trifolieae</taxon>
        <taxon>Trifolium</taxon>
    </lineage>
</organism>
<feature type="compositionally biased region" description="Polar residues" evidence="2">
    <location>
        <begin position="905"/>
        <end position="919"/>
    </location>
</feature>
<dbReference type="InterPro" id="IPR054722">
    <property type="entry name" value="PolX-like_BBD"/>
</dbReference>
<dbReference type="PROSITE" id="PS50994">
    <property type="entry name" value="INTEGRASE"/>
    <property type="match status" value="1"/>
</dbReference>
<dbReference type="InterPro" id="IPR036397">
    <property type="entry name" value="RNaseH_sf"/>
</dbReference>
<dbReference type="InterPro" id="IPR043502">
    <property type="entry name" value="DNA/RNA_pol_sf"/>
</dbReference>
<dbReference type="InterPro" id="IPR001584">
    <property type="entry name" value="Integrase_cat-core"/>
</dbReference>
<dbReference type="SUPFAM" id="SSF56672">
    <property type="entry name" value="DNA/RNA polymerases"/>
    <property type="match status" value="1"/>
</dbReference>
<feature type="compositionally biased region" description="Gly residues" evidence="2">
    <location>
        <begin position="317"/>
        <end position="328"/>
    </location>
</feature>
<feature type="region of interest" description="Disordered" evidence="2">
    <location>
        <begin position="1"/>
        <end position="24"/>
    </location>
</feature>
<dbReference type="Pfam" id="PF14244">
    <property type="entry name" value="Retrotran_gag_3"/>
    <property type="match status" value="1"/>
</dbReference>
<dbReference type="GO" id="GO:0003676">
    <property type="term" value="F:nucleic acid binding"/>
    <property type="evidence" value="ECO:0007669"/>
    <property type="project" value="InterPro"/>
</dbReference>
<dbReference type="InterPro" id="IPR013103">
    <property type="entry name" value="RVT_2"/>
</dbReference>
<dbReference type="Proteomes" id="UP000236291">
    <property type="component" value="Unassembled WGS sequence"/>
</dbReference>
<evidence type="ECO:0000259" key="3">
    <source>
        <dbReference type="PROSITE" id="PS50994"/>
    </source>
</evidence>
<reference evidence="4 5" key="1">
    <citation type="journal article" date="2014" name="Am. J. Bot.">
        <title>Genome assembly and annotation for red clover (Trifolium pratense; Fabaceae).</title>
        <authorList>
            <person name="Istvanek J."/>
            <person name="Jaros M."/>
            <person name="Krenek A."/>
            <person name="Repkova J."/>
        </authorList>
    </citation>
    <scope>NUCLEOTIDE SEQUENCE [LARGE SCALE GENOMIC DNA]</scope>
    <source>
        <strain evidence="5">cv. Tatra</strain>
        <tissue evidence="4">Young leaves</tissue>
    </source>
</reference>
<evidence type="ECO:0000256" key="2">
    <source>
        <dbReference type="SAM" id="MobiDB-lite"/>
    </source>
</evidence>
<feature type="region of interest" description="Disordered" evidence="2">
    <location>
        <begin position="304"/>
        <end position="331"/>
    </location>
</feature>
<evidence type="ECO:0000313" key="5">
    <source>
        <dbReference type="Proteomes" id="UP000236291"/>
    </source>
</evidence>
<accession>A0A2K3MQ97</accession>
<feature type="domain" description="Integrase catalytic" evidence="3">
    <location>
        <begin position="563"/>
        <end position="731"/>
    </location>
</feature>
<evidence type="ECO:0000256" key="1">
    <source>
        <dbReference type="ARBA" id="ARBA00022750"/>
    </source>
</evidence>
<dbReference type="GO" id="GO:0004190">
    <property type="term" value="F:aspartic-type endopeptidase activity"/>
    <property type="evidence" value="ECO:0007669"/>
    <property type="project" value="UniProtKB-KW"/>
</dbReference>
<dbReference type="InterPro" id="IPR012337">
    <property type="entry name" value="RNaseH-like_sf"/>
</dbReference>
<dbReference type="Pfam" id="PF22936">
    <property type="entry name" value="Pol_BBD"/>
    <property type="match status" value="1"/>
</dbReference>
<name>A0A2K3MQ97_TRIPR</name>
<sequence length="1457" mass="164576">MATLGDDVKKNGNHSEKEAEKKTGDASIAPSYYLHPSDNPGMIITPIQLKGDNYDEWAKAIRNALRAKKKLAFIDGTLTEPKEDSADLEDWWAVSSMLVAWILNTIEPGLRSTITYMENVKDLWEDIRQRFSIGNGPRIYQLKADLAACKQMGKTVAEYYGKIKVMWDELASYEPAPTCKCGGCKCNISKDLVKKREEEKVYQFLMGLDDVVYGTVRSNILSMDPLPNLSRVYAIAVQEERHRDIARGKEERSDAVGFTMQVGAGARAAVVRTKEKGMNCNHCGKTGHDVKGCFEVNGYPEWWGDRPRSTGRHGNRGRGNAGSTGRGRGQSVRANATLVGGVEKQHGAGDEHAGIPGLSGEQWTTLINLLNTHKAGSVDRLSGKNNNWIIDSGASHHMTGVIELLSEARNITPRPVGLPNGKQTDAVKEGTLCLGENIYLQNVLYVPNMNCTLISVSKLVQDLRCIVTFTENLCVMQDRTSRTLIGVGEECDGIFIFRRAAPMHANKAKVMDVRRLWHQRLGHPSKQVLSYLPETISSDLGSDLVDFCETCYKAKQTRDVFQESNNKVDDCFSLIHCDLWGPYKVPASCGAFYFLTIVDDFSRAIWVYLLLEKKEVSQTIKNFCAMTERQFEKPVKIVRSDNGTEFTCLKSYFEVKGILHQTSCVGTPQQNGRVERKHRHILNVARALRFQANLPIQFWGECVLTASYLINRTPSSLLRGKSPYEVLFKKKPIYNQLKVFGCLCYVHHRGRDKDKFSERSKKCVFLGYPYGKKGWRVYDLKTGEYFVSRDVVFHESTFPYVVDKDMVKDCEEEAHQVEYAWFDDAPDKDEVDERVLERGRLDSCENNDRNEECKTVVNEEVGDDTNHTEQEHMQQLGKGKRISQPSVRLKDFVTYTARCSKDSPHTQSHSISRSSGTTPYPITNYVTSAKFSPRYCAFLAAVTDEDEPTSFSIAVKDARWREAMKKEIEALENNETWTLETLPPGKKAIGCKWVYKIKYNSDGTVERYKARLVILGNRQIEGLDYNETFAPVAKMATVRTLIAVAAAKNWELHQMDVHNAFLHGDLSEEVYMHLPPGFSTTHKSKVCRLRKSLYGLRQAPRCWFFKLATALKEYGFEQSKSDYSLFTYSSNKVQLNVLIYVDDLVIAGNVVKAVIEFKQYLSKCFHMKDLGELKYFLGIEVARGPQGIFLCQRKYALDIVSEAGLLGAKPALFPMEQNHQLAMAQGEAMENPEQYRRLVGRLIYLTITRPELSYCVHVLAQFMQHPQEAHWEAALRVVRYLKGKPGQGIVLHANTDLQLTAYCDSDWASCPLTRRSLTGYVVFLNSSPVSWKTKKQHTVSRSSAEAEYRSMAAAVCELKWMKGLLASLGVSHTSPMQLHCDSQAALHIATNPVFHERTKHIEVDCHFVRDEIQCGNIATSYVRTTNQLADILTKALGRQQFEYLISKLGIQNLHAPT</sequence>
<dbReference type="ExpressionAtlas" id="A0A2K3MQ97">
    <property type="expression patterns" value="baseline"/>
</dbReference>
<keyword evidence="1" id="KW-0064">Aspartyl protease</keyword>
<dbReference type="SUPFAM" id="SSF53098">
    <property type="entry name" value="Ribonuclease H-like"/>
    <property type="match status" value="1"/>
</dbReference>
<reference evidence="4 5" key="2">
    <citation type="journal article" date="2017" name="Front. Plant Sci.">
        <title>Gene Classification and Mining of Molecular Markers Useful in Red Clover (Trifolium pratense) Breeding.</title>
        <authorList>
            <person name="Istvanek J."/>
            <person name="Dluhosova J."/>
            <person name="Dluhos P."/>
            <person name="Patkova L."/>
            <person name="Nedelnik J."/>
            <person name="Repkova J."/>
        </authorList>
    </citation>
    <scope>NUCLEOTIDE SEQUENCE [LARGE SCALE GENOMIC DNA]</scope>
    <source>
        <strain evidence="5">cv. Tatra</strain>
        <tissue evidence="4">Young leaves</tissue>
    </source>
</reference>
<dbReference type="Pfam" id="PF00665">
    <property type="entry name" value="rve"/>
    <property type="match status" value="1"/>
</dbReference>
<dbReference type="Pfam" id="PF07727">
    <property type="entry name" value="RVT_2"/>
    <property type="match status" value="1"/>
</dbReference>
<gene>
    <name evidence="4" type="ORF">L195_g016049</name>
</gene>
<evidence type="ECO:0000313" key="4">
    <source>
        <dbReference type="EMBL" id="PNX92904.1"/>
    </source>
</evidence>
<keyword evidence="1" id="KW-0645">Protease</keyword>
<dbReference type="Pfam" id="PF13976">
    <property type="entry name" value="gag_pre-integrs"/>
    <property type="match status" value="1"/>
</dbReference>